<protein>
    <submittedName>
        <fullName evidence="2">SgcJ/EcaC family oxidoreductase</fullName>
    </submittedName>
</protein>
<sequence length="136" mass="14988">MANIDAEAETAAVRRLVAEVQEHQNDLDRFLSLHTADTSIVNFVGRRVRGKDVLHRTAKAALESPLAKVTSTAEIEDIRFVRPDVAIVAAVKRVFDGREDSPPDALPASSGWITYVVAKEHDAWRIVSAQTTPIME</sequence>
<reference evidence="2 3" key="1">
    <citation type="submission" date="2023-11" db="EMBL/GenBank/DDBJ databases">
        <title>Actinomadura monticuli sp. nov., isolated from volcanic ash.</title>
        <authorList>
            <person name="Lee S.D."/>
            <person name="Yang H."/>
            <person name="Kim I.S."/>
        </authorList>
    </citation>
    <scope>NUCLEOTIDE SEQUENCE [LARGE SCALE GENOMIC DNA]</scope>
    <source>
        <strain evidence="2 3">DLS-62</strain>
    </source>
</reference>
<dbReference type="SUPFAM" id="SSF54427">
    <property type="entry name" value="NTF2-like"/>
    <property type="match status" value="1"/>
</dbReference>
<dbReference type="RefSeq" id="WP_371953443.1">
    <property type="nucleotide sequence ID" value="NZ_JAXCEI010000015.1"/>
</dbReference>
<name>A0ABV4QIF2_9ACTN</name>
<dbReference type="Gene3D" id="3.10.450.50">
    <property type="match status" value="1"/>
</dbReference>
<dbReference type="InterPro" id="IPR027843">
    <property type="entry name" value="DUF4440"/>
</dbReference>
<proteinExistence type="predicted"/>
<dbReference type="InterPro" id="IPR011944">
    <property type="entry name" value="Steroid_delta5-4_isomerase"/>
</dbReference>
<comment type="caution">
    <text evidence="2">The sequence shown here is derived from an EMBL/GenBank/DDBJ whole genome shotgun (WGS) entry which is preliminary data.</text>
</comment>
<dbReference type="Pfam" id="PF14534">
    <property type="entry name" value="DUF4440"/>
    <property type="match status" value="1"/>
</dbReference>
<keyword evidence="3" id="KW-1185">Reference proteome</keyword>
<evidence type="ECO:0000313" key="2">
    <source>
        <dbReference type="EMBL" id="MFA1542942.1"/>
    </source>
</evidence>
<dbReference type="Proteomes" id="UP001569963">
    <property type="component" value="Unassembled WGS sequence"/>
</dbReference>
<gene>
    <name evidence="2" type="ORF">SM611_28760</name>
</gene>
<accession>A0ABV4QIF2</accession>
<evidence type="ECO:0000313" key="3">
    <source>
        <dbReference type="Proteomes" id="UP001569963"/>
    </source>
</evidence>
<organism evidence="2 3">
    <name type="scientific">Actinomadura monticuli</name>
    <dbReference type="NCBI Taxonomy" id="3097367"/>
    <lineage>
        <taxon>Bacteria</taxon>
        <taxon>Bacillati</taxon>
        <taxon>Actinomycetota</taxon>
        <taxon>Actinomycetes</taxon>
        <taxon>Streptosporangiales</taxon>
        <taxon>Thermomonosporaceae</taxon>
        <taxon>Actinomadura</taxon>
    </lineage>
</organism>
<dbReference type="InterPro" id="IPR032710">
    <property type="entry name" value="NTF2-like_dom_sf"/>
</dbReference>
<feature type="domain" description="DUF4440" evidence="1">
    <location>
        <begin position="24"/>
        <end position="126"/>
    </location>
</feature>
<dbReference type="EMBL" id="JAXCEI010000015">
    <property type="protein sequence ID" value="MFA1542942.1"/>
    <property type="molecule type" value="Genomic_DNA"/>
</dbReference>
<dbReference type="NCBIfam" id="TIGR02246">
    <property type="entry name" value="SgcJ/EcaC family oxidoreductase"/>
    <property type="match status" value="1"/>
</dbReference>
<evidence type="ECO:0000259" key="1">
    <source>
        <dbReference type="Pfam" id="PF14534"/>
    </source>
</evidence>